<dbReference type="Pfam" id="PF05193">
    <property type="entry name" value="Peptidase_M16_C"/>
    <property type="match status" value="1"/>
</dbReference>
<proteinExistence type="inferred from homology"/>
<keyword evidence="4" id="KW-0378">Hydrolase</keyword>
<feature type="domain" description="Peptidase M16 middle/third" evidence="11">
    <location>
        <begin position="393"/>
        <end position="667"/>
    </location>
</feature>
<keyword evidence="8" id="KW-0732">Signal</keyword>
<evidence type="ECO:0000259" key="10">
    <source>
        <dbReference type="Pfam" id="PF05193"/>
    </source>
</evidence>
<dbReference type="InterPro" id="IPR001431">
    <property type="entry name" value="Pept_M16_Zn_BS"/>
</dbReference>
<evidence type="ECO:0000256" key="8">
    <source>
        <dbReference type="SAM" id="SignalP"/>
    </source>
</evidence>
<reference evidence="13 14" key="1">
    <citation type="submission" date="2019-01" db="EMBL/GenBank/DDBJ databases">
        <title>Genomes sequencing and comparative genomics of infectious freshwater microsporidia, Cucumispora dikerogammari and Thelohania contejeani.</title>
        <authorList>
            <person name="Cormier A."/>
            <person name="Giraud I."/>
            <person name="Wattier R."/>
            <person name="Teixeira M."/>
            <person name="Grandjean F."/>
            <person name="Rigaud T."/>
            <person name="Cordaux R."/>
        </authorList>
    </citation>
    <scope>NUCLEOTIDE SEQUENCE [LARGE SCALE GENOMIC DNA]</scope>
    <source>
        <strain evidence="13">T1</strain>
        <tissue evidence="13">Spores</tissue>
    </source>
</reference>
<protein>
    <submittedName>
        <fullName evidence="13">Insulin-degrading enzyme</fullName>
    </submittedName>
</protein>
<dbReference type="InterPro" id="IPR011249">
    <property type="entry name" value="Metalloenz_LuxS/M16"/>
</dbReference>
<evidence type="ECO:0000256" key="6">
    <source>
        <dbReference type="ARBA" id="ARBA00023049"/>
    </source>
</evidence>
<evidence type="ECO:0000256" key="2">
    <source>
        <dbReference type="ARBA" id="ARBA00022670"/>
    </source>
</evidence>
<evidence type="ECO:0000256" key="5">
    <source>
        <dbReference type="ARBA" id="ARBA00022833"/>
    </source>
</evidence>
<dbReference type="PANTHER" id="PTHR43690:SF18">
    <property type="entry name" value="INSULIN-DEGRADING ENZYME-RELATED"/>
    <property type="match status" value="1"/>
</dbReference>
<evidence type="ECO:0000256" key="1">
    <source>
        <dbReference type="ARBA" id="ARBA00007261"/>
    </source>
</evidence>
<gene>
    <name evidence="13" type="primary">Ide</name>
    <name evidence="13" type="ORF">TCON_1466</name>
</gene>
<dbReference type="Proteomes" id="UP001516464">
    <property type="component" value="Unassembled WGS sequence"/>
</dbReference>
<dbReference type="Pfam" id="PF22456">
    <property type="entry name" value="PqqF-like_C_4"/>
    <property type="match status" value="1"/>
</dbReference>
<keyword evidence="14" id="KW-1185">Reference proteome</keyword>
<evidence type="ECO:0000259" key="12">
    <source>
        <dbReference type="Pfam" id="PF22456"/>
    </source>
</evidence>
<keyword evidence="5" id="KW-0862">Zinc</keyword>
<dbReference type="EMBL" id="SBIQ01000099">
    <property type="protein sequence ID" value="KAF7683315.1"/>
    <property type="molecule type" value="Genomic_DNA"/>
</dbReference>
<dbReference type="SUPFAM" id="SSF63411">
    <property type="entry name" value="LuxS/MPP-like metallohydrolase"/>
    <property type="match status" value="4"/>
</dbReference>
<dbReference type="Pfam" id="PF00675">
    <property type="entry name" value="Peptidase_M16"/>
    <property type="match status" value="1"/>
</dbReference>
<evidence type="ECO:0000259" key="9">
    <source>
        <dbReference type="Pfam" id="PF00675"/>
    </source>
</evidence>
<organism evidence="13 14">
    <name type="scientific">Astathelohania contejeani</name>
    <dbReference type="NCBI Taxonomy" id="164912"/>
    <lineage>
        <taxon>Eukaryota</taxon>
        <taxon>Fungi</taxon>
        <taxon>Fungi incertae sedis</taxon>
        <taxon>Microsporidia</taxon>
        <taxon>Astathelohaniidae</taxon>
        <taxon>Astathelohania</taxon>
    </lineage>
</organism>
<comment type="similarity">
    <text evidence="1 7">Belongs to the peptidase M16 family.</text>
</comment>
<dbReference type="InterPro" id="IPR054734">
    <property type="entry name" value="PqqF-like_C_4"/>
</dbReference>
<keyword evidence="2" id="KW-0645">Protease</keyword>
<dbReference type="Pfam" id="PF16187">
    <property type="entry name" value="Peptidase_M16_M"/>
    <property type="match status" value="1"/>
</dbReference>
<dbReference type="InterPro" id="IPR007863">
    <property type="entry name" value="Peptidase_M16_C"/>
</dbReference>
<dbReference type="Gene3D" id="3.30.830.10">
    <property type="entry name" value="Metalloenzyme, LuxS/M16 peptidase-like"/>
    <property type="match status" value="4"/>
</dbReference>
<evidence type="ECO:0000313" key="13">
    <source>
        <dbReference type="EMBL" id="KAF7683315.1"/>
    </source>
</evidence>
<evidence type="ECO:0000256" key="4">
    <source>
        <dbReference type="ARBA" id="ARBA00022801"/>
    </source>
</evidence>
<comment type="caution">
    <text evidence="13">The sequence shown here is derived from an EMBL/GenBank/DDBJ whole genome shotgun (WGS) entry which is preliminary data.</text>
</comment>
<dbReference type="InterPro" id="IPR011765">
    <property type="entry name" value="Pept_M16_N"/>
</dbReference>
<evidence type="ECO:0000313" key="14">
    <source>
        <dbReference type="Proteomes" id="UP001516464"/>
    </source>
</evidence>
<evidence type="ECO:0000256" key="7">
    <source>
        <dbReference type="RuleBase" id="RU004447"/>
    </source>
</evidence>
<dbReference type="PANTHER" id="PTHR43690">
    <property type="entry name" value="NARDILYSIN"/>
    <property type="match status" value="1"/>
</dbReference>
<feature type="domain" description="Peptidase M16 C-terminal" evidence="10">
    <location>
        <begin position="201"/>
        <end position="353"/>
    </location>
</feature>
<accession>A0ABQ7HYS9</accession>
<keyword evidence="6" id="KW-0482">Metalloprotease</keyword>
<feature type="domain" description="Coenzyme PQQ synthesis protein F-like C-terminal lobe" evidence="12">
    <location>
        <begin position="770"/>
        <end position="848"/>
    </location>
</feature>
<dbReference type="InterPro" id="IPR032632">
    <property type="entry name" value="Peptidase_M16_M"/>
</dbReference>
<name>A0ABQ7HYS9_9MICR</name>
<dbReference type="InterPro" id="IPR050626">
    <property type="entry name" value="Peptidase_M16"/>
</dbReference>
<sequence length="902" mass="105598">MKIQKAVILLKLLLFLNLQSAVIHKSTIDPNTYEYHFLMNGMTVLTISNPESNTSACSMTVGIGSQNDPTDTPGIAHFLEHLLFMGTKSYSGENEFSKYISNNNGSENAYTDDEHTVFYYSIDPNCLEESLKRFSEFFLCPLLKVDSIKKEMMAVNSEYQDELKNDHVRINQMVNMCIKDIYLPNKFSCGNKETLDKKEIRDILIEFYKNHYNANKMCLVIYGNKSNNELFNFASKYFSAIDNMHVNCHESRLLSFNRIFESKFIGKVIKIKPIGKLSILMITIFLPSKVSIDYKFNVYDFIIYILKKENKGSLIHKLKSEKYIVSSAFSTCSLKLYYELKIQFGLTQKGLNNYLIIFEILATYIKDNIHSTDSNSFCIDEYKKLKYLKNKEFAYMENKKPISLCKRLGINTMINVDIEHLLNFKYLFSKYDAALLLRILNAIANRKNWLVMLIDESIYNESLASEEKEKYYNILYKVEECPIISSYENLYIEHGDCINYDNSDFIDDYNYIPLPVPNSLPDSEIDLVFNNGELRYVFTNNFKTPKSCIYILFKSQNNLAIQKIFSNLVLEFFKTKNEPYEFFFDYKFSAASDGLTLYLYGFNSDIIQIAYVLIDIIQKKTFNEESFNTAKFAIANNIKGNMYNSPRERLFEGVDMIFDPAYISPENVLIQLNELKFNDLEVLIKEFNIEMFVCGNLLYEEAYNLFVYVCNTFKTDNIILPLMENKCQYKDPIIITSYGHDDNACGVFYNVGNLKEYELIGLAKIFINYANEKFFDTLRTEESFGYHVFCDNDIFYSNFFISFLIQSKRKNEEINKRIKTFFNDALQNMTIKDFEISKKAIISHIEYKSLNTFACFLWNMKMHKFWDENIIRCIEKLKFEDIYKIGNISDILIIYVQPKNTK</sequence>
<feature type="domain" description="Peptidase M16 N-terminal" evidence="9">
    <location>
        <begin position="44"/>
        <end position="173"/>
    </location>
</feature>
<dbReference type="PROSITE" id="PS00143">
    <property type="entry name" value="INSULINASE"/>
    <property type="match status" value="1"/>
</dbReference>
<feature type="signal peptide" evidence="8">
    <location>
        <begin position="1"/>
        <end position="20"/>
    </location>
</feature>
<evidence type="ECO:0000256" key="3">
    <source>
        <dbReference type="ARBA" id="ARBA00022723"/>
    </source>
</evidence>
<feature type="chain" id="PRO_5045438346" evidence="8">
    <location>
        <begin position="21"/>
        <end position="902"/>
    </location>
</feature>
<evidence type="ECO:0000259" key="11">
    <source>
        <dbReference type="Pfam" id="PF16187"/>
    </source>
</evidence>
<keyword evidence="3" id="KW-0479">Metal-binding</keyword>